<dbReference type="InterPro" id="IPR046825">
    <property type="entry name" value="PDH_C"/>
</dbReference>
<dbReference type="PANTHER" id="PTHR21363:SF0">
    <property type="entry name" value="PREPHENATE DEHYDROGENASE [NADP(+)]"/>
    <property type="match status" value="1"/>
</dbReference>
<accession>A0A858RDW4</accession>
<gene>
    <name evidence="3" type="ORF">HHL09_01975</name>
</gene>
<keyword evidence="4" id="KW-1185">Reference proteome</keyword>
<dbReference type="InterPro" id="IPR003099">
    <property type="entry name" value="Prephen_DH"/>
</dbReference>
<dbReference type="Gene3D" id="3.40.50.720">
    <property type="entry name" value="NAD(P)-binding Rossmann-like Domain"/>
    <property type="match status" value="1"/>
</dbReference>
<dbReference type="Pfam" id="PF20463">
    <property type="entry name" value="PDH_C"/>
    <property type="match status" value="1"/>
</dbReference>
<dbReference type="PANTHER" id="PTHR21363">
    <property type="entry name" value="PREPHENATE DEHYDROGENASE"/>
    <property type="match status" value="1"/>
</dbReference>
<dbReference type="SUPFAM" id="SSF48179">
    <property type="entry name" value="6-phosphogluconate dehydrogenase C-terminal domain-like"/>
    <property type="match status" value="1"/>
</dbReference>
<feature type="domain" description="Prephenate/arogenate dehydrogenase" evidence="2">
    <location>
        <begin position="5"/>
        <end position="290"/>
    </location>
</feature>
<name>A0A858RDW4_9BACT</name>
<dbReference type="InterPro" id="IPR046826">
    <property type="entry name" value="PDH_N"/>
</dbReference>
<evidence type="ECO:0000256" key="1">
    <source>
        <dbReference type="ARBA" id="ARBA00023002"/>
    </source>
</evidence>
<proteinExistence type="predicted"/>
<dbReference type="GO" id="GO:0070403">
    <property type="term" value="F:NAD+ binding"/>
    <property type="evidence" value="ECO:0007669"/>
    <property type="project" value="InterPro"/>
</dbReference>
<dbReference type="Pfam" id="PF02153">
    <property type="entry name" value="PDH_N"/>
    <property type="match status" value="1"/>
</dbReference>
<dbReference type="AlphaFoldDB" id="A0A858RDW4"/>
<dbReference type="Gene3D" id="1.10.3660.10">
    <property type="entry name" value="6-phosphogluconate dehydrogenase C-terminal like domain"/>
    <property type="match status" value="1"/>
</dbReference>
<sequence>MMEFQKVAVLGGGLLGGSLALAMRQRFPDRAVSLWARRAETVEQARGRGISEATERMEEALEGADLIVLSTPVGAMATVLLAAQGAGLSREALVTDVGSVKATPHRLLRPLLERTGGRFIGSHPMAGSEQTGMGAADARLFEGAACLLTDDDAVGAPWTDRLARFWEAMGCHISWLGAAEHDALVAKISHFPHMMAAVTAKVALQEPQDGKFGGGGLRDTTRVAGGDAAMWAEIVVENRDAMKVVLGQGIKEMSEMLAMLEAGDQEALRLWLAEAKDARDSALPRVRNDFS</sequence>
<evidence type="ECO:0000313" key="3">
    <source>
        <dbReference type="EMBL" id="QJE94599.1"/>
    </source>
</evidence>
<organism evidence="3 4">
    <name type="scientific">Luteolibacter luteus</name>
    <dbReference type="NCBI Taxonomy" id="2728835"/>
    <lineage>
        <taxon>Bacteria</taxon>
        <taxon>Pseudomonadati</taxon>
        <taxon>Verrucomicrobiota</taxon>
        <taxon>Verrucomicrobiia</taxon>
        <taxon>Verrucomicrobiales</taxon>
        <taxon>Verrucomicrobiaceae</taxon>
        <taxon>Luteolibacter</taxon>
    </lineage>
</organism>
<dbReference type="InterPro" id="IPR036291">
    <property type="entry name" value="NAD(P)-bd_dom_sf"/>
</dbReference>
<dbReference type="GO" id="GO:0004665">
    <property type="term" value="F:prephenate dehydrogenase (NADP+) activity"/>
    <property type="evidence" value="ECO:0007669"/>
    <property type="project" value="InterPro"/>
</dbReference>
<dbReference type="SUPFAM" id="SSF51735">
    <property type="entry name" value="NAD(P)-binding Rossmann-fold domains"/>
    <property type="match status" value="1"/>
</dbReference>
<evidence type="ECO:0000313" key="4">
    <source>
        <dbReference type="Proteomes" id="UP000501812"/>
    </source>
</evidence>
<dbReference type="Proteomes" id="UP000501812">
    <property type="component" value="Chromosome"/>
</dbReference>
<dbReference type="KEGG" id="luo:HHL09_01975"/>
<evidence type="ECO:0000259" key="2">
    <source>
        <dbReference type="PROSITE" id="PS51176"/>
    </source>
</evidence>
<dbReference type="EMBL" id="CP051774">
    <property type="protein sequence ID" value="QJE94599.1"/>
    <property type="molecule type" value="Genomic_DNA"/>
</dbReference>
<reference evidence="3 4" key="1">
    <citation type="submission" date="2020-04" db="EMBL/GenBank/DDBJ databases">
        <title>Luteolibacter sp. G-1-1-1 isolated from soil.</title>
        <authorList>
            <person name="Dahal R.H."/>
        </authorList>
    </citation>
    <scope>NUCLEOTIDE SEQUENCE [LARGE SCALE GENOMIC DNA]</scope>
    <source>
        <strain evidence="3 4">G-1-1-1</strain>
    </source>
</reference>
<dbReference type="GO" id="GO:0008977">
    <property type="term" value="F:prephenate dehydrogenase (NAD+) activity"/>
    <property type="evidence" value="ECO:0007669"/>
    <property type="project" value="InterPro"/>
</dbReference>
<dbReference type="GO" id="GO:0006571">
    <property type="term" value="P:tyrosine biosynthetic process"/>
    <property type="evidence" value="ECO:0007669"/>
    <property type="project" value="InterPro"/>
</dbReference>
<dbReference type="InterPro" id="IPR050812">
    <property type="entry name" value="Preph/Arog_dehydrog"/>
</dbReference>
<protein>
    <submittedName>
        <fullName evidence="3">Prephenate dehydrogenase/arogenate dehydrogenase family protein</fullName>
    </submittedName>
</protein>
<dbReference type="PROSITE" id="PS51176">
    <property type="entry name" value="PDH_ADH"/>
    <property type="match status" value="1"/>
</dbReference>
<dbReference type="RefSeq" id="WP_169452820.1">
    <property type="nucleotide sequence ID" value="NZ_CP051774.1"/>
</dbReference>
<keyword evidence="1" id="KW-0560">Oxidoreductase</keyword>
<dbReference type="InterPro" id="IPR008927">
    <property type="entry name" value="6-PGluconate_DH-like_C_sf"/>
</dbReference>